<dbReference type="FunFam" id="1.20.81.30:FF:000001">
    <property type="entry name" value="Type II secretion system protein F"/>
    <property type="match status" value="2"/>
</dbReference>
<evidence type="ECO:0000256" key="4">
    <source>
        <dbReference type="ARBA" id="ARBA00022519"/>
    </source>
</evidence>
<dbReference type="Pfam" id="PF00482">
    <property type="entry name" value="T2SSF"/>
    <property type="match status" value="2"/>
</dbReference>
<evidence type="ECO:0000313" key="11">
    <source>
        <dbReference type="Proteomes" id="UP000178558"/>
    </source>
</evidence>
<accession>A0A1F7J5M1</accession>
<dbReference type="InterPro" id="IPR018076">
    <property type="entry name" value="T2SS_GspF_dom"/>
</dbReference>
<feature type="transmembrane region" description="Helical" evidence="8">
    <location>
        <begin position="165"/>
        <end position="188"/>
    </location>
</feature>
<comment type="caution">
    <text evidence="10">The sequence shown here is derived from an EMBL/GenBank/DDBJ whole genome shotgun (WGS) entry which is preliminary data.</text>
</comment>
<name>A0A1F7J5M1_9BACT</name>
<keyword evidence="6 8" id="KW-1133">Transmembrane helix</keyword>
<evidence type="ECO:0000256" key="3">
    <source>
        <dbReference type="ARBA" id="ARBA00022475"/>
    </source>
</evidence>
<dbReference type="PANTHER" id="PTHR30012">
    <property type="entry name" value="GENERAL SECRETION PATHWAY PROTEIN"/>
    <property type="match status" value="1"/>
</dbReference>
<dbReference type="InterPro" id="IPR042094">
    <property type="entry name" value="T2SS_GspF_sf"/>
</dbReference>
<dbReference type="EMBL" id="MGAQ01000010">
    <property type="protein sequence ID" value="OGK50910.1"/>
    <property type="molecule type" value="Genomic_DNA"/>
</dbReference>
<dbReference type="InterPro" id="IPR003004">
    <property type="entry name" value="GspF/PilC"/>
</dbReference>
<keyword evidence="3" id="KW-1003">Cell membrane</keyword>
<evidence type="ECO:0000256" key="2">
    <source>
        <dbReference type="ARBA" id="ARBA00005745"/>
    </source>
</evidence>
<organism evidence="10 11">
    <name type="scientific">Candidatus Roizmanbacteria bacterium RIFCSPLOWO2_01_FULL_40_42</name>
    <dbReference type="NCBI Taxonomy" id="1802066"/>
    <lineage>
        <taxon>Bacteria</taxon>
        <taxon>Candidatus Roizmaniibacteriota</taxon>
    </lineage>
</organism>
<feature type="domain" description="Type II secretion system protein GspF" evidence="9">
    <location>
        <begin position="67"/>
        <end position="189"/>
    </location>
</feature>
<dbReference type="PRINTS" id="PR00812">
    <property type="entry name" value="BCTERIALGSPF"/>
</dbReference>
<dbReference type="AlphaFoldDB" id="A0A1F7J5M1"/>
<keyword evidence="5 8" id="KW-0812">Transmembrane</keyword>
<reference evidence="10 11" key="1">
    <citation type="journal article" date="2016" name="Nat. Commun.">
        <title>Thousands of microbial genomes shed light on interconnected biogeochemical processes in an aquifer system.</title>
        <authorList>
            <person name="Anantharaman K."/>
            <person name="Brown C.T."/>
            <person name="Hug L.A."/>
            <person name="Sharon I."/>
            <person name="Castelle C.J."/>
            <person name="Probst A.J."/>
            <person name="Thomas B.C."/>
            <person name="Singh A."/>
            <person name="Wilkins M.J."/>
            <person name="Karaoz U."/>
            <person name="Brodie E.L."/>
            <person name="Williams K.H."/>
            <person name="Hubbard S.S."/>
            <person name="Banfield J.F."/>
        </authorList>
    </citation>
    <scope>NUCLEOTIDE SEQUENCE [LARGE SCALE GENOMIC DNA]</scope>
</reference>
<evidence type="ECO:0000313" key="10">
    <source>
        <dbReference type="EMBL" id="OGK50910.1"/>
    </source>
</evidence>
<evidence type="ECO:0000256" key="1">
    <source>
        <dbReference type="ARBA" id="ARBA00004429"/>
    </source>
</evidence>
<evidence type="ECO:0000256" key="7">
    <source>
        <dbReference type="ARBA" id="ARBA00023136"/>
    </source>
</evidence>
<feature type="transmembrane region" description="Helical" evidence="8">
    <location>
        <begin position="372"/>
        <end position="393"/>
    </location>
</feature>
<comment type="similarity">
    <text evidence="2">Belongs to the GSP F family.</text>
</comment>
<evidence type="ECO:0000256" key="6">
    <source>
        <dbReference type="ARBA" id="ARBA00022989"/>
    </source>
</evidence>
<dbReference type="GO" id="GO:0005886">
    <property type="term" value="C:plasma membrane"/>
    <property type="evidence" value="ECO:0007669"/>
    <property type="project" value="UniProtKB-SubCell"/>
</dbReference>
<protein>
    <recommendedName>
        <fullName evidence="9">Type II secretion system protein GspF domain-containing protein</fullName>
    </recommendedName>
</protein>
<dbReference type="Gene3D" id="1.20.81.30">
    <property type="entry name" value="Type II secretion system (T2SS), domain F"/>
    <property type="match status" value="2"/>
</dbReference>
<feature type="domain" description="Type II secretion system protein GspF" evidence="9">
    <location>
        <begin position="270"/>
        <end position="391"/>
    </location>
</feature>
<evidence type="ECO:0000259" key="9">
    <source>
        <dbReference type="Pfam" id="PF00482"/>
    </source>
</evidence>
<sequence>MFYTYKAIKDGKIIVKKIEADKEEGVVKYLKDNGYFPIEIKQEKKPGNSVFLSFLNKVTFNDVVNLTRQLAIMLNAGLTIVDSFEILEKQIEKESLQKVIADLDKRVKAGTPLSSALSAYPQYFPNLYISLVKSGEASGKLSEILLKLSETLEKQREFKGKLKGALIYPVIVIIAMLSVMFIMITFVVPKLLNLYKDFDIELPITTQILIGLSSFSSQFWPFILLGVAGVVVLVRGYLKTKQGKYAFDSMILRLPVVNGVIKMAALVDSTRILSILVGSGVSILDALKIIIQTTNNSVYQRSFENIYKAIEKGQSLGIALAQERIFPPILVQMAIVGENTGHLDDTLLRLSKYFEMESELAIKAMTTLIEPLILVVLGLGVGFIVISVITPIYNLTSSFK</sequence>
<feature type="transmembrane region" description="Helical" evidence="8">
    <location>
        <begin position="219"/>
        <end position="238"/>
    </location>
</feature>
<dbReference type="Proteomes" id="UP000178558">
    <property type="component" value="Unassembled WGS sequence"/>
</dbReference>
<evidence type="ECO:0000256" key="5">
    <source>
        <dbReference type="ARBA" id="ARBA00022692"/>
    </source>
</evidence>
<keyword evidence="7 8" id="KW-0472">Membrane</keyword>
<dbReference type="PANTHER" id="PTHR30012:SF0">
    <property type="entry name" value="TYPE II SECRETION SYSTEM PROTEIN F-RELATED"/>
    <property type="match status" value="1"/>
</dbReference>
<keyword evidence="4" id="KW-0997">Cell inner membrane</keyword>
<proteinExistence type="inferred from homology"/>
<comment type="subcellular location">
    <subcellularLocation>
        <location evidence="1">Cell inner membrane</location>
        <topology evidence="1">Multi-pass membrane protein</topology>
    </subcellularLocation>
</comment>
<gene>
    <name evidence="10" type="ORF">A3B50_01375</name>
</gene>
<evidence type="ECO:0000256" key="8">
    <source>
        <dbReference type="SAM" id="Phobius"/>
    </source>
</evidence>
<dbReference type="GO" id="GO:0015628">
    <property type="term" value="P:protein secretion by the type II secretion system"/>
    <property type="evidence" value="ECO:0007669"/>
    <property type="project" value="TreeGrafter"/>
</dbReference>